<reference evidence="2 3" key="1">
    <citation type="submission" date="2020-08" db="EMBL/GenBank/DDBJ databases">
        <title>The genome sequence of Novosphingobium flavum 4Y4.</title>
        <authorList>
            <person name="Liu Y."/>
        </authorList>
    </citation>
    <scope>NUCLEOTIDE SEQUENCE [LARGE SCALE GENOMIC DNA]</scope>
    <source>
        <strain evidence="2 3">4Y4</strain>
    </source>
</reference>
<dbReference type="EMBL" id="JACLAU010000008">
    <property type="protein sequence ID" value="MBC2651653.1"/>
    <property type="molecule type" value="Genomic_DNA"/>
</dbReference>
<evidence type="ECO:0000256" key="1">
    <source>
        <dbReference type="SAM" id="SignalP"/>
    </source>
</evidence>
<dbReference type="Gene3D" id="2.40.160.10">
    <property type="entry name" value="Porin"/>
    <property type="match status" value="1"/>
</dbReference>
<feature type="signal peptide" evidence="1">
    <location>
        <begin position="1"/>
        <end position="25"/>
    </location>
</feature>
<dbReference type="Pfam" id="PF07396">
    <property type="entry name" value="Porin_O_P"/>
    <property type="match status" value="1"/>
</dbReference>
<evidence type="ECO:0000313" key="3">
    <source>
        <dbReference type="Proteomes" id="UP000520156"/>
    </source>
</evidence>
<evidence type="ECO:0000313" key="2">
    <source>
        <dbReference type="EMBL" id="MBC2651653.1"/>
    </source>
</evidence>
<dbReference type="Proteomes" id="UP000520156">
    <property type="component" value="Unassembled WGS sequence"/>
</dbReference>
<proteinExistence type="predicted"/>
<keyword evidence="1" id="KW-0732">Signal</keyword>
<dbReference type="AlphaFoldDB" id="A0A7X1F776"/>
<organism evidence="2 3">
    <name type="scientific">Novosphingobium aerophilum</name>
    <dbReference type="NCBI Taxonomy" id="2839843"/>
    <lineage>
        <taxon>Bacteria</taxon>
        <taxon>Pseudomonadati</taxon>
        <taxon>Pseudomonadota</taxon>
        <taxon>Alphaproteobacteria</taxon>
        <taxon>Sphingomonadales</taxon>
        <taxon>Sphingomonadaceae</taxon>
        <taxon>Novosphingobium</taxon>
    </lineage>
</organism>
<comment type="caution">
    <text evidence="2">The sequence shown here is derived from an EMBL/GenBank/DDBJ whole genome shotgun (WGS) entry which is preliminary data.</text>
</comment>
<name>A0A7X1F776_9SPHN</name>
<feature type="chain" id="PRO_5031248903" evidence="1">
    <location>
        <begin position="26"/>
        <end position="477"/>
    </location>
</feature>
<dbReference type="SUPFAM" id="SSF56935">
    <property type="entry name" value="Porins"/>
    <property type="match status" value="1"/>
</dbReference>
<gene>
    <name evidence="2" type="ORF">H7F49_08045</name>
</gene>
<keyword evidence="3" id="KW-1185">Reference proteome</keyword>
<protein>
    <submittedName>
        <fullName evidence="2">Porin</fullName>
    </submittedName>
</protein>
<accession>A0A7X1F776</accession>
<sequence length="477" mass="52250">MREWRQVWLAGCAMALTSLSSPALAAEDPATIASLQRQIDELRAQVQALLAAQQNAQTPALPPTAPAPVAPAPAAAPVLAVVTPPAPTASKPGKPKPWYDRLQLRGYTQMRVSEVIDGDTDAPAGVSRLRSVHDAGVGEKGNFNFRRIRLALQGDVSDRMGLYLQGEFASAVTGQANGERRENFFQLRDAYADVYFADRTIKLRVGQSKVPFGWENLQSSSNRIAIDRADGPNSAVPGERDIGIVGFYTPPAIQKIWDDLAKDGQKLFGNYGAFALGVYNGQGTNRTEKNDGLMKVAMATVPFRLDGLGGPFVGKVLELGAEGMLNTFQPEVRTGGVSARAYIDNRVNLHAILYPAPFGIQAEWSWGKGPEWDRLTQSLASKPLSGGYVQAMYRVKHSPIGAFIPYARWQSYRGGWKTATNAPRISTDEIELGVEWLPLKEFEVTMAYARMRRSEADERRSGVARGDLLRAQIQWNY</sequence>
<dbReference type="InterPro" id="IPR010870">
    <property type="entry name" value="Porin_O/P"/>
</dbReference>
<dbReference type="InterPro" id="IPR023614">
    <property type="entry name" value="Porin_dom_sf"/>
</dbReference>